<dbReference type="InterPro" id="IPR009057">
    <property type="entry name" value="Homeodomain-like_sf"/>
</dbReference>
<evidence type="ECO:0000259" key="5">
    <source>
        <dbReference type="PROSITE" id="PS50045"/>
    </source>
</evidence>
<dbReference type="CDD" id="cd00009">
    <property type="entry name" value="AAA"/>
    <property type="match status" value="1"/>
</dbReference>
<dbReference type="OrthoDB" id="9803970at2"/>
<keyword evidence="4" id="KW-0804">Transcription</keyword>
<dbReference type="PROSITE" id="PS00675">
    <property type="entry name" value="SIGMA54_INTERACT_1"/>
    <property type="match status" value="1"/>
</dbReference>
<dbReference type="GO" id="GO:0005524">
    <property type="term" value="F:ATP binding"/>
    <property type="evidence" value="ECO:0007669"/>
    <property type="project" value="UniProtKB-KW"/>
</dbReference>
<dbReference type="Gene3D" id="3.30.450.20">
    <property type="entry name" value="PAS domain"/>
    <property type="match status" value="1"/>
</dbReference>
<dbReference type="Proteomes" id="UP000190285">
    <property type="component" value="Unassembled WGS sequence"/>
</dbReference>
<dbReference type="GO" id="GO:0043565">
    <property type="term" value="F:sequence-specific DNA binding"/>
    <property type="evidence" value="ECO:0007669"/>
    <property type="project" value="InterPro"/>
</dbReference>
<dbReference type="InterPro" id="IPR003593">
    <property type="entry name" value="AAA+_ATPase"/>
</dbReference>
<dbReference type="SUPFAM" id="SSF55785">
    <property type="entry name" value="PYP-like sensor domain (PAS domain)"/>
    <property type="match status" value="1"/>
</dbReference>
<dbReference type="PROSITE" id="PS50045">
    <property type="entry name" value="SIGMA54_INTERACT_4"/>
    <property type="match status" value="1"/>
</dbReference>
<dbReference type="PROSITE" id="PS00676">
    <property type="entry name" value="SIGMA54_INTERACT_2"/>
    <property type="match status" value="1"/>
</dbReference>
<sequence length="589" mass="67861">MSSLIQIKDIVQQFAETVNAALRLDVEVVDENLRWIAGTGRVKNLIGSRILEQGIINRLLFKGRKNVIVNQPGKDDNCKLCPRYGKCKYKKAVYSVIEFEGRTIGVIGLSTMSDDQVKLIDSKKHEMLDFIEKIGNLISTKVKEHEMLKQVETYAQLMNTVIDNINKGIVILNKDYKIVDVNSFIEEKLNINKDKIRNKDMREILPNIITIDKGDKNKSVQYQEITLTVNNKYIDLLYIAKPIVINKELEGIIYLFEDYKDTRQLAYTISEKHNDISFDQIIGKSESFIAFKKKVRHVAKNDSTVLLTGETGTGKELFARAIHSSSRRKNRPFIAINCGAIPETLIESELFGYEKGAFTGANKIGKHGKFYLADKGTIFLDEVETMPIYLQIKLLRAIERREIERVGGVKSIPIDVRIISATNVPLYEMVKKGQFREDLYHRLNVVTLFIPPLRERGKDVLVLANYFINKFSSKFNKNILGLSNEVKEIFLNYNWSGNVRELQNAIEYGINMEDSNYITKENLPFQFKKMKLKTENNRIVTLEDLEKQHIKRALDKCGWTEKGRIEAADRLGISRATIYRKIKKYNYFK</sequence>
<dbReference type="PANTHER" id="PTHR32071:SF57">
    <property type="entry name" value="C4-DICARBOXYLATE TRANSPORT TRANSCRIPTIONAL REGULATORY PROTEIN DCTD"/>
    <property type="match status" value="1"/>
</dbReference>
<feature type="domain" description="Sigma-54 factor interaction" evidence="5">
    <location>
        <begin position="281"/>
        <end position="511"/>
    </location>
</feature>
<dbReference type="SMART" id="SM00382">
    <property type="entry name" value="AAA"/>
    <property type="match status" value="1"/>
</dbReference>
<evidence type="ECO:0000256" key="2">
    <source>
        <dbReference type="ARBA" id="ARBA00022840"/>
    </source>
</evidence>
<dbReference type="Pfam" id="PF00158">
    <property type="entry name" value="Sigma54_activat"/>
    <property type="match status" value="1"/>
</dbReference>
<evidence type="ECO:0000256" key="4">
    <source>
        <dbReference type="ARBA" id="ARBA00023163"/>
    </source>
</evidence>
<evidence type="ECO:0000313" key="6">
    <source>
        <dbReference type="EMBL" id="SKC39350.1"/>
    </source>
</evidence>
<keyword evidence="7" id="KW-1185">Reference proteome</keyword>
<dbReference type="Gene3D" id="1.10.8.60">
    <property type="match status" value="1"/>
</dbReference>
<organism evidence="6 7">
    <name type="scientific">Maledivibacter halophilus</name>
    <dbReference type="NCBI Taxonomy" id="36842"/>
    <lineage>
        <taxon>Bacteria</taxon>
        <taxon>Bacillati</taxon>
        <taxon>Bacillota</taxon>
        <taxon>Clostridia</taxon>
        <taxon>Peptostreptococcales</taxon>
        <taxon>Caminicellaceae</taxon>
        <taxon>Maledivibacter</taxon>
    </lineage>
</organism>
<evidence type="ECO:0000313" key="7">
    <source>
        <dbReference type="Proteomes" id="UP000190285"/>
    </source>
</evidence>
<dbReference type="Gene3D" id="3.40.50.300">
    <property type="entry name" value="P-loop containing nucleotide triphosphate hydrolases"/>
    <property type="match status" value="1"/>
</dbReference>
<keyword evidence="1" id="KW-0547">Nucleotide-binding</keyword>
<dbReference type="Pfam" id="PF02954">
    <property type="entry name" value="HTH_8"/>
    <property type="match status" value="1"/>
</dbReference>
<dbReference type="InterPro" id="IPR029016">
    <property type="entry name" value="GAF-like_dom_sf"/>
</dbReference>
<protein>
    <submittedName>
        <fullName evidence="6">Transcriptional regulator containing PAS, AAA-type ATPase, and DNA-binding Fis domains</fullName>
    </submittedName>
</protein>
<dbReference type="AlphaFoldDB" id="A0A1T5IJR6"/>
<dbReference type="InterPro" id="IPR025662">
    <property type="entry name" value="Sigma_54_int_dom_ATP-bd_1"/>
</dbReference>
<keyword evidence="6" id="KW-0238">DNA-binding</keyword>
<dbReference type="InterPro" id="IPR058031">
    <property type="entry name" value="AAA_lid_NorR"/>
</dbReference>
<dbReference type="InterPro" id="IPR002078">
    <property type="entry name" value="Sigma_54_int"/>
</dbReference>
<accession>A0A1T5IJR6</accession>
<dbReference type="InterPro" id="IPR025943">
    <property type="entry name" value="Sigma_54_int_dom_ATP-bd_2"/>
</dbReference>
<dbReference type="InterPro" id="IPR027417">
    <property type="entry name" value="P-loop_NTPase"/>
</dbReference>
<dbReference type="RefSeq" id="WP_079489038.1">
    <property type="nucleotide sequence ID" value="NZ_FUZT01000001.1"/>
</dbReference>
<dbReference type="SUPFAM" id="SSF52540">
    <property type="entry name" value="P-loop containing nucleoside triphosphate hydrolases"/>
    <property type="match status" value="1"/>
</dbReference>
<evidence type="ECO:0000256" key="1">
    <source>
        <dbReference type="ARBA" id="ARBA00022741"/>
    </source>
</evidence>
<dbReference type="Pfam" id="PF25601">
    <property type="entry name" value="AAA_lid_14"/>
    <property type="match status" value="1"/>
</dbReference>
<keyword evidence="3" id="KW-0805">Transcription regulation</keyword>
<dbReference type="PANTHER" id="PTHR32071">
    <property type="entry name" value="TRANSCRIPTIONAL REGULATORY PROTEIN"/>
    <property type="match status" value="1"/>
</dbReference>
<keyword evidence="2" id="KW-0067">ATP-binding</keyword>
<dbReference type="InterPro" id="IPR002197">
    <property type="entry name" value="HTH_Fis"/>
</dbReference>
<dbReference type="InterPro" id="IPR035965">
    <property type="entry name" value="PAS-like_dom_sf"/>
</dbReference>
<dbReference type="STRING" id="36842.SAMN02194393_00464"/>
<dbReference type="EMBL" id="FUZT01000001">
    <property type="protein sequence ID" value="SKC39350.1"/>
    <property type="molecule type" value="Genomic_DNA"/>
</dbReference>
<dbReference type="FunFam" id="3.40.50.300:FF:000006">
    <property type="entry name" value="DNA-binding transcriptional regulator NtrC"/>
    <property type="match status" value="1"/>
</dbReference>
<dbReference type="Gene3D" id="3.30.450.40">
    <property type="match status" value="1"/>
</dbReference>
<gene>
    <name evidence="6" type="ORF">SAMN02194393_00464</name>
</gene>
<proteinExistence type="predicted"/>
<name>A0A1T5IJR6_9FIRM</name>
<reference evidence="6 7" key="1">
    <citation type="submission" date="2017-02" db="EMBL/GenBank/DDBJ databases">
        <authorList>
            <person name="Peterson S.W."/>
        </authorList>
    </citation>
    <scope>NUCLEOTIDE SEQUENCE [LARGE SCALE GENOMIC DNA]</scope>
    <source>
        <strain evidence="6 7">M1</strain>
    </source>
</reference>
<dbReference type="SUPFAM" id="SSF46689">
    <property type="entry name" value="Homeodomain-like"/>
    <property type="match status" value="1"/>
</dbReference>
<dbReference type="Gene3D" id="1.10.10.60">
    <property type="entry name" value="Homeodomain-like"/>
    <property type="match status" value="1"/>
</dbReference>
<evidence type="ECO:0000256" key="3">
    <source>
        <dbReference type="ARBA" id="ARBA00023015"/>
    </source>
</evidence>
<dbReference type="GO" id="GO:0006355">
    <property type="term" value="P:regulation of DNA-templated transcription"/>
    <property type="evidence" value="ECO:0007669"/>
    <property type="project" value="InterPro"/>
</dbReference>